<dbReference type="AlphaFoldDB" id="A0ABD1Y8C2"/>
<keyword evidence="4" id="KW-0472">Membrane</keyword>
<organism evidence="5 6">
    <name type="scientific">Riccia fluitans</name>
    <dbReference type="NCBI Taxonomy" id="41844"/>
    <lineage>
        <taxon>Eukaryota</taxon>
        <taxon>Viridiplantae</taxon>
        <taxon>Streptophyta</taxon>
        <taxon>Embryophyta</taxon>
        <taxon>Marchantiophyta</taxon>
        <taxon>Marchantiopsida</taxon>
        <taxon>Marchantiidae</taxon>
        <taxon>Marchantiales</taxon>
        <taxon>Ricciaceae</taxon>
        <taxon>Riccia</taxon>
    </lineage>
</organism>
<dbReference type="EMBL" id="JBHFFA010000006">
    <property type="protein sequence ID" value="KAL2623007.1"/>
    <property type="molecule type" value="Genomic_DNA"/>
</dbReference>
<dbReference type="Proteomes" id="UP001605036">
    <property type="component" value="Unassembled WGS sequence"/>
</dbReference>
<proteinExistence type="predicted"/>
<protein>
    <recommendedName>
        <fullName evidence="7">Mitochondrial import inner membrane translocase subunit TIM22</fullName>
    </recommendedName>
</protein>
<evidence type="ECO:0000256" key="1">
    <source>
        <dbReference type="ARBA" id="ARBA00004141"/>
    </source>
</evidence>
<dbReference type="PANTHER" id="PTHR14110">
    <property type="entry name" value="MITOCHONDRIAL IMPORT INNER MEMBRANE TRANSLOCASE SUBUNIT TIM22"/>
    <property type="match status" value="1"/>
</dbReference>
<gene>
    <name evidence="5" type="ORF">R1flu_003212</name>
</gene>
<keyword evidence="6" id="KW-1185">Reference proteome</keyword>
<keyword evidence="3" id="KW-1133">Transmembrane helix</keyword>
<keyword evidence="2" id="KW-0812">Transmembrane</keyword>
<evidence type="ECO:0000313" key="5">
    <source>
        <dbReference type="EMBL" id="KAL2623007.1"/>
    </source>
</evidence>
<dbReference type="InterPro" id="IPR039175">
    <property type="entry name" value="TIM22"/>
</dbReference>
<evidence type="ECO:0000256" key="4">
    <source>
        <dbReference type="ARBA" id="ARBA00023136"/>
    </source>
</evidence>
<name>A0ABD1Y8C2_9MARC</name>
<reference evidence="5 6" key="1">
    <citation type="submission" date="2024-09" db="EMBL/GenBank/DDBJ databases">
        <title>Chromosome-scale assembly of Riccia fluitans.</title>
        <authorList>
            <person name="Paukszto L."/>
            <person name="Sawicki J."/>
            <person name="Karawczyk K."/>
            <person name="Piernik-Szablinska J."/>
            <person name="Szczecinska M."/>
            <person name="Mazdziarz M."/>
        </authorList>
    </citation>
    <scope>NUCLEOTIDE SEQUENCE [LARGE SCALE GENOMIC DNA]</scope>
    <source>
        <strain evidence="5">Rf_01</strain>
        <tissue evidence="5">Aerial parts of the thallus</tissue>
    </source>
</reference>
<comment type="subcellular location">
    <subcellularLocation>
        <location evidence="1">Membrane</location>
        <topology evidence="1">Multi-pass membrane protein</topology>
    </subcellularLocation>
</comment>
<evidence type="ECO:0000256" key="3">
    <source>
        <dbReference type="ARBA" id="ARBA00022989"/>
    </source>
</evidence>
<comment type="caution">
    <text evidence="5">The sequence shown here is derived from an EMBL/GenBank/DDBJ whole genome shotgun (WGS) entry which is preliminary data.</text>
</comment>
<evidence type="ECO:0000256" key="2">
    <source>
        <dbReference type="ARBA" id="ARBA00022692"/>
    </source>
</evidence>
<evidence type="ECO:0000313" key="6">
    <source>
        <dbReference type="Proteomes" id="UP001605036"/>
    </source>
</evidence>
<dbReference type="Pfam" id="PF02466">
    <property type="entry name" value="Tim17"/>
    <property type="match status" value="1"/>
</dbReference>
<accession>A0ABD1Y8C2</accession>
<sequence>MTKVPGGSDGEGDGVDMPGTGGEVTQGPLVCAFKGVGDALAGAVMGSVFGFGSGLFKKQGFKVALREGGASAKTFALLSGVHSIVSCYLRRIRGVEDALNAGIAGCATGLALSTPGSPQALLQSCVSFGVFSYILETINKPRAAIAATRVRRSRTSQPKSIPQLMQAMVPVLPPFTLPPSMGFFAQFCQPKQ</sequence>
<dbReference type="GO" id="GO:0016020">
    <property type="term" value="C:membrane"/>
    <property type="evidence" value="ECO:0007669"/>
    <property type="project" value="UniProtKB-SubCell"/>
</dbReference>
<dbReference type="PANTHER" id="PTHR14110:SF1">
    <property type="entry name" value="CHLOROPLASTIC IMPORT INNER MEMBRANE TRANSLOCASE SUBUNIT TIM22-2-RELATED"/>
    <property type="match status" value="1"/>
</dbReference>
<evidence type="ECO:0008006" key="7">
    <source>
        <dbReference type="Google" id="ProtNLM"/>
    </source>
</evidence>